<dbReference type="Gene3D" id="3.90.1150.10">
    <property type="entry name" value="Aspartate Aminotransferase, domain 1"/>
    <property type="match status" value="1"/>
</dbReference>
<dbReference type="PROSITE" id="PS00595">
    <property type="entry name" value="AA_TRANSFER_CLASS_5"/>
    <property type="match status" value="1"/>
</dbReference>
<keyword evidence="8" id="KW-0663">Pyridoxal phosphate</keyword>
<comment type="similarity">
    <text evidence="3">Belongs to the class-V pyridoxal-phosphate-dependent aminotransferase family. NifS/IscS subfamily.</text>
</comment>
<sequence>MSPSTDSSPVYLDYNATAPLRPEARAALLAALAAPANPSSVHGFGRAARSIAESAREQVAALAGAEPKRVVFTSGGTEANNLAIALARAPVSGPVGARPGVTRLVVSAIEHDSVLRPARASGLPVTEVPAGPDGRVDPAAVAAALDAGEGPALVCLMLANNETGVIQPVADVTRLAHERGALVLCDAVQAAGKIPLDLAALGCDFLTLSAHKLGGATGCGALITRDDWAPAPLIRGGGQELGQRAGTENLGGIAAFGAAAAVARASLPEQAARIAGLRDRLQAALTGACPAAVVYGAEAGGMGAGRLPNTLCIGMPGVPAETQVMALDLAGVAVSAGSACSSGKVTPSHVLTAMGLPGQAAREAVRFSLGWASTDADIERAASAWIALAARKVK</sequence>
<dbReference type="InterPro" id="IPR020578">
    <property type="entry name" value="Aminotrans_V_PyrdxlP_BS"/>
</dbReference>
<evidence type="ECO:0000256" key="11">
    <source>
        <dbReference type="ARBA" id="ARBA00050776"/>
    </source>
</evidence>
<evidence type="ECO:0000259" key="13">
    <source>
        <dbReference type="Pfam" id="PF00266"/>
    </source>
</evidence>
<dbReference type="InterPro" id="IPR015424">
    <property type="entry name" value="PyrdxlP-dep_Trfase"/>
</dbReference>
<proteinExistence type="inferred from homology"/>
<dbReference type="RefSeq" id="WP_379729245.1">
    <property type="nucleotide sequence ID" value="NZ_JBHRYJ010000005.1"/>
</dbReference>
<comment type="cofactor">
    <cofactor evidence="1 12">
        <name>pyridoxal 5'-phosphate</name>
        <dbReference type="ChEBI" id="CHEBI:597326"/>
    </cofactor>
</comment>
<reference evidence="15" key="1">
    <citation type="journal article" date="2019" name="Int. J. Syst. Evol. Microbiol.">
        <title>The Global Catalogue of Microorganisms (GCM) 10K type strain sequencing project: providing services to taxonomists for standard genome sequencing and annotation.</title>
        <authorList>
            <consortium name="The Broad Institute Genomics Platform"/>
            <consortium name="The Broad Institute Genome Sequencing Center for Infectious Disease"/>
            <person name="Wu L."/>
            <person name="Ma J."/>
        </authorList>
    </citation>
    <scope>NUCLEOTIDE SEQUENCE [LARGE SCALE GENOMIC DNA]</scope>
    <source>
        <strain evidence="15">KCTC 42182</strain>
    </source>
</reference>
<accession>A0ABV7VJI5</accession>
<dbReference type="SUPFAM" id="SSF53383">
    <property type="entry name" value="PLP-dependent transferases"/>
    <property type="match status" value="1"/>
</dbReference>
<dbReference type="EMBL" id="JBHRYJ010000005">
    <property type="protein sequence ID" value="MFC3677670.1"/>
    <property type="molecule type" value="Genomic_DNA"/>
</dbReference>
<dbReference type="InterPro" id="IPR000192">
    <property type="entry name" value="Aminotrans_V_dom"/>
</dbReference>
<evidence type="ECO:0000256" key="9">
    <source>
        <dbReference type="ARBA" id="ARBA00023004"/>
    </source>
</evidence>
<keyword evidence="10" id="KW-0411">Iron-sulfur</keyword>
<protein>
    <recommendedName>
        <fullName evidence="5">Cysteine desulfurase</fullName>
        <ecNumber evidence="4">2.8.1.7</ecNumber>
    </recommendedName>
</protein>
<evidence type="ECO:0000256" key="5">
    <source>
        <dbReference type="ARBA" id="ARBA00013558"/>
    </source>
</evidence>
<comment type="function">
    <text evidence="2">Catalyzes the removal of elemental sulfur atoms from cysteine to produce alanine. Seems to participate in the biosynthesis of the nitrogenase metalloclusters by providing the inorganic sulfur required for the Fe-S core formation.</text>
</comment>
<keyword evidence="15" id="KW-1185">Reference proteome</keyword>
<keyword evidence="7" id="KW-0479">Metal-binding</keyword>
<evidence type="ECO:0000313" key="15">
    <source>
        <dbReference type="Proteomes" id="UP001595711"/>
    </source>
</evidence>
<evidence type="ECO:0000256" key="8">
    <source>
        <dbReference type="ARBA" id="ARBA00022898"/>
    </source>
</evidence>
<name>A0ABV7VJI5_9PROT</name>
<evidence type="ECO:0000256" key="12">
    <source>
        <dbReference type="RuleBase" id="RU004504"/>
    </source>
</evidence>
<dbReference type="PANTHER" id="PTHR11601:SF34">
    <property type="entry name" value="CYSTEINE DESULFURASE"/>
    <property type="match status" value="1"/>
</dbReference>
<comment type="caution">
    <text evidence="14">The sequence shown here is derived from an EMBL/GenBank/DDBJ whole genome shotgun (WGS) entry which is preliminary data.</text>
</comment>
<dbReference type="InterPro" id="IPR016454">
    <property type="entry name" value="Cysteine_dSase"/>
</dbReference>
<dbReference type="Gene3D" id="1.10.260.50">
    <property type="match status" value="1"/>
</dbReference>
<keyword evidence="9" id="KW-0408">Iron</keyword>
<keyword evidence="6" id="KW-0808">Transferase</keyword>
<dbReference type="Proteomes" id="UP001595711">
    <property type="component" value="Unassembled WGS sequence"/>
</dbReference>
<evidence type="ECO:0000256" key="6">
    <source>
        <dbReference type="ARBA" id="ARBA00022679"/>
    </source>
</evidence>
<dbReference type="InterPro" id="IPR015422">
    <property type="entry name" value="PyrdxlP-dep_Trfase_small"/>
</dbReference>
<comment type="catalytic activity">
    <reaction evidence="11">
        <text>(sulfur carrier)-H + L-cysteine = (sulfur carrier)-SH + L-alanine</text>
        <dbReference type="Rhea" id="RHEA:43892"/>
        <dbReference type="Rhea" id="RHEA-COMP:14737"/>
        <dbReference type="Rhea" id="RHEA-COMP:14739"/>
        <dbReference type="ChEBI" id="CHEBI:29917"/>
        <dbReference type="ChEBI" id="CHEBI:35235"/>
        <dbReference type="ChEBI" id="CHEBI:57972"/>
        <dbReference type="ChEBI" id="CHEBI:64428"/>
        <dbReference type="EC" id="2.8.1.7"/>
    </reaction>
</comment>
<evidence type="ECO:0000256" key="10">
    <source>
        <dbReference type="ARBA" id="ARBA00023014"/>
    </source>
</evidence>
<evidence type="ECO:0000256" key="4">
    <source>
        <dbReference type="ARBA" id="ARBA00012239"/>
    </source>
</evidence>
<feature type="domain" description="Aminotransferase class V" evidence="13">
    <location>
        <begin position="10"/>
        <end position="380"/>
    </location>
</feature>
<dbReference type="InterPro" id="IPR015421">
    <property type="entry name" value="PyrdxlP-dep_Trfase_major"/>
</dbReference>
<dbReference type="Gene3D" id="3.40.640.10">
    <property type="entry name" value="Type I PLP-dependent aspartate aminotransferase-like (Major domain)"/>
    <property type="match status" value="1"/>
</dbReference>
<dbReference type="EC" id="2.8.1.7" evidence="4"/>
<evidence type="ECO:0000256" key="7">
    <source>
        <dbReference type="ARBA" id="ARBA00022723"/>
    </source>
</evidence>
<evidence type="ECO:0000256" key="2">
    <source>
        <dbReference type="ARBA" id="ARBA00003120"/>
    </source>
</evidence>
<evidence type="ECO:0000256" key="1">
    <source>
        <dbReference type="ARBA" id="ARBA00001933"/>
    </source>
</evidence>
<evidence type="ECO:0000256" key="3">
    <source>
        <dbReference type="ARBA" id="ARBA00006490"/>
    </source>
</evidence>
<dbReference type="Pfam" id="PF00266">
    <property type="entry name" value="Aminotran_5"/>
    <property type="match status" value="1"/>
</dbReference>
<dbReference type="PIRSF" id="PIRSF005572">
    <property type="entry name" value="NifS"/>
    <property type="match status" value="1"/>
</dbReference>
<dbReference type="PANTHER" id="PTHR11601">
    <property type="entry name" value="CYSTEINE DESULFURYLASE FAMILY MEMBER"/>
    <property type="match status" value="1"/>
</dbReference>
<gene>
    <name evidence="14" type="ORF">ACFOOQ_19110</name>
</gene>
<organism evidence="14 15">
    <name type="scientific">Ferrovibrio xuzhouensis</name>
    <dbReference type="NCBI Taxonomy" id="1576914"/>
    <lineage>
        <taxon>Bacteria</taxon>
        <taxon>Pseudomonadati</taxon>
        <taxon>Pseudomonadota</taxon>
        <taxon>Alphaproteobacteria</taxon>
        <taxon>Rhodospirillales</taxon>
        <taxon>Rhodospirillaceae</taxon>
        <taxon>Ferrovibrio</taxon>
    </lineage>
</organism>
<evidence type="ECO:0000313" key="14">
    <source>
        <dbReference type="EMBL" id="MFC3677670.1"/>
    </source>
</evidence>